<comment type="similarity">
    <text evidence="4">Belongs to the metallo-beta-lactamase superfamily. Glyoxalase II family.</text>
</comment>
<evidence type="ECO:0000259" key="10">
    <source>
        <dbReference type="SMART" id="SM00849"/>
    </source>
</evidence>
<dbReference type="InterPro" id="IPR032282">
    <property type="entry name" value="HAGH_C"/>
</dbReference>
<evidence type="ECO:0000256" key="4">
    <source>
        <dbReference type="ARBA" id="ARBA00006759"/>
    </source>
</evidence>
<evidence type="ECO:0000256" key="3">
    <source>
        <dbReference type="ARBA" id="ARBA00004963"/>
    </source>
</evidence>
<comment type="catalytic activity">
    <reaction evidence="1">
        <text>an S-(2-hydroxyacyl)glutathione + H2O = a 2-hydroxy carboxylate + glutathione + H(+)</text>
        <dbReference type="Rhea" id="RHEA:21864"/>
        <dbReference type="ChEBI" id="CHEBI:15377"/>
        <dbReference type="ChEBI" id="CHEBI:15378"/>
        <dbReference type="ChEBI" id="CHEBI:57925"/>
        <dbReference type="ChEBI" id="CHEBI:58896"/>
        <dbReference type="ChEBI" id="CHEBI:71261"/>
        <dbReference type="EC" id="3.1.2.6"/>
    </reaction>
</comment>
<proteinExistence type="inferred from homology"/>
<protein>
    <recommendedName>
        <fullName evidence="5">hydroxyacylglutathione hydrolase</fullName>
        <ecNumber evidence="5">3.1.2.6</ecNumber>
    </recommendedName>
    <alternativeName>
        <fullName evidence="9">Glyoxalase II</fullName>
    </alternativeName>
</protein>
<feature type="domain" description="Metallo-beta-lactamase" evidence="10">
    <location>
        <begin position="11"/>
        <end position="196"/>
    </location>
</feature>
<keyword evidence="7" id="KW-0378">Hydrolase</keyword>
<keyword evidence="8" id="KW-0862">Zinc</keyword>
<keyword evidence="6" id="KW-0479">Metal-binding</keyword>
<evidence type="ECO:0000256" key="8">
    <source>
        <dbReference type="ARBA" id="ARBA00022833"/>
    </source>
</evidence>
<dbReference type="PANTHER" id="PTHR11935">
    <property type="entry name" value="BETA LACTAMASE DOMAIN"/>
    <property type="match status" value="1"/>
</dbReference>
<dbReference type="SMART" id="SM00849">
    <property type="entry name" value="Lactamase_B"/>
    <property type="match status" value="1"/>
</dbReference>
<comment type="cofactor">
    <cofactor evidence="2">
        <name>Zn(2+)</name>
        <dbReference type="ChEBI" id="CHEBI:29105"/>
    </cofactor>
</comment>
<comment type="caution">
    <text evidence="11">The sequence shown here is derived from an EMBL/GenBank/DDBJ whole genome shotgun (WGS) entry which is preliminary data.</text>
</comment>
<evidence type="ECO:0000313" key="11">
    <source>
        <dbReference type="EMBL" id="KZZ92390.1"/>
    </source>
</evidence>
<dbReference type="EMBL" id="AZGZ01000011">
    <property type="protein sequence ID" value="KZZ92390.1"/>
    <property type="molecule type" value="Genomic_DNA"/>
</dbReference>
<dbReference type="Proteomes" id="UP000242877">
    <property type="component" value="Unassembled WGS sequence"/>
</dbReference>
<evidence type="ECO:0000256" key="5">
    <source>
        <dbReference type="ARBA" id="ARBA00011917"/>
    </source>
</evidence>
<gene>
    <name evidence="11" type="ORF">AAP_03045</name>
</gene>
<dbReference type="VEuPathDB" id="FungiDB:AAP_03045"/>
<dbReference type="Pfam" id="PF16123">
    <property type="entry name" value="HAGH_C"/>
    <property type="match status" value="1"/>
</dbReference>
<dbReference type="AlphaFoldDB" id="A0A166NU02"/>
<sequence>MHIQAIPMWSDNYAYVLSSKKTNNAVIVDPASPPEVIPALQQLAKSGLKFRGIVTTHHHHDHAGGNAEALQFVYDSGNPFFNASSSPDITVLGGEQCLAATHSPKHGEIIKLFDGIKLTALRTPCHTQDSICFYAEDENAPEDSANGDIKRAVFTGDTLFIGGCGRFFEGKPEEMEAALNGILAKLPDDTKIYPGHEYTKANAKFGWSVDQSDPVRQLVDYCSKNAETWGKFTIGQEKKHNVFMKTSDPAIQKTTGKSDPVQVMGKLRQMKNAA</sequence>
<dbReference type="GO" id="GO:0046872">
    <property type="term" value="F:metal ion binding"/>
    <property type="evidence" value="ECO:0007669"/>
    <property type="project" value="UniProtKB-KW"/>
</dbReference>
<dbReference type="SUPFAM" id="SSF56281">
    <property type="entry name" value="Metallo-hydrolase/oxidoreductase"/>
    <property type="match status" value="1"/>
</dbReference>
<dbReference type="GO" id="GO:0004416">
    <property type="term" value="F:hydroxyacylglutathione hydrolase activity"/>
    <property type="evidence" value="ECO:0007669"/>
    <property type="project" value="UniProtKB-EC"/>
</dbReference>
<evidence type="ECO:0000256" key="9">
    <source>
        <dbReference type="ARBA" id="ARBA00031044"/>
    </source>
</evidence>
<keyword evidence="12" id="KW-1185">Reference proteome</keyword>
<dbReference type="OrthoDB" id="515692at2759"/>
<accession>A0A166NU02</accession>
<dbReference type="InterPro" id="IPR001279">
    <property type="entry name" value="Metallo-B-lactamas"/>
</dbReference>
<name>A0A166NU02_9EURO</name>
<dbReference type="Pfam" id="PF00753">
    <property type="entry name" value="Lactamase_B"/>
    <property type="match status" value="1"/>
</dbReference>
<dbReference type="Gene3D" id="3.60.15.10">
    <property type="entry name" value="Ribonuclease Z/Hydroxyacylglutathione hydrolase-like"/>
    <property type="match status" value="1"/>
</dbReference>
<dbReference type="UniPathway" id="UPA00619">
    <property type="reaction ID" value="UER00676"/>
</dbReference>
<dbReference type="EC" id="3.1.2.6" evidence="5"/>
<dbReference type="CDD" id="cd07723">
    <property type="entry name" value="hydroxyacylglutathione_hydrolase_MBL-fold"/>
    <property type="match status" value="1"/>
</dbReference>
<dbReference type="PANTHER" id="PTHR11935:SF94">
    <property type="entry name" value="TENZING NORGAY, ISOFORM C"/>
    <property type="match status" value="1"/>
</dbReference>
<evidence type="ECO:0000256" key="1">
    <source>
        <dbReference type="ARBA" id="ARBA00001623"/>
    </source>
</evidence>
<evidence type="ECO:0000256" key="2">
    <source>
        <dbReference type="ARBA" id="ARBA00001947"/>
    </source>
</evidence>
<organism evidence="11 12">
    <name type="scientific">Ascosphaera apis ARSEF 7405</name>
    <dbReference type="NCBI Taxonomy" id="392613"/>
    <lineage>
        <taxon>Eukaryota</taxon>
        <taxon>Fungi</taxon>
        <taxon>Dikarya</taxon>
        <taxon>Ascomycota</taxon>
        <taxon>Pezizomycotina</taxon>
        <taxon>Eurotiomycetes</taxon>
        <taxon>Eurotiomycetidae</taxon>
        <taxon>Onygenales</taxon>
        <taxon>Ascosphaeraceae</taxon>
        <taxon>Ascosphaera</taxon>
    </lineage>
</organism>
<evidence type="ECO:0000313" key="12">
    <source>
        <dbReference type="Proteomes" id="UP000242877"/>
    </source>
</evidence>
<comment type="pathway">
    <text evidence="3">Secondary metabolite metabolism; methylglyoxal degradation; (R)-lactate from methylglyoxal: step 2/2.</text>
</comment>
<evidence type="ECO:0000256" key="7">
    <source>
        <dbReference type="ARBA" id="ARBA00022801"/>
    </source>
</evidence>
<evidence type="ECO:0000256" key="6">
    <source>
        <dbReference type="ARBA" id="ARBA00022723"/>
    </source>
</evidence>
<reference evidence="11 12" key="1">
    <citation type="journal article" date="2016" name="Genome Biol. Evol.">
        <title>Divergent and convergent evolution of fungal pathogenicity.</title>
        <authorList>
            <person name="Shang Y."/>
            <person name="Xiao G."/>
            <person name="Zheng P."/>
            <person name="Cen K."/>
            <person name="Zhan S."/>
            <person name="Wang C."/>
        </authorList>
    </citation>
    <scope>NUCLEOTIDE SEQUENCE [LARGE SCALE GENOMIC DNA]</scope>
    <source>
        <strain evidence="11 12">ARSEF 7405</strain>
    </source>
</reference>
<dbReference type="InterPro" id="IPR035680">
    <property type="entry name" value="Clx_II_MBL"/>
</dbReference>
<dbReference type="InterPro" id="IPR036866">
    <property type="entry name" value="RibonucZ/Hydroxyglut_hydro"/>
</dbReference>